<protein>
    <submittedName>
        <fullName evidence="1">Uncharacterized protein</fullName>
    </submittedName>
</protein>
<sequence length="61" mass="7029">MTTRKKSYFSFFGILCATVNRKMHSQFSSIETTINQNMPKIIKLLLSSQLKPAKQYSTNNL</sequence>
<dbReference type="EMBL" id="VANU01000006">
    <property type="protein sequence ID" value="TLP36286.1"/>
    <property type="molecule type" value="Genomic_DNA"/>
</dbReference>
<dbReference type="Proteomes" id="UP000308901">
    <property type="component" value="Unassembled WGS sequence"/>
</dbReference>
<evidence type="ECO:0000313" key="2">
    <source>
        <dbReference type="Proteomes" id="UP000308901"/>
    </source>
</evidence>
<dbReference type="OrthoDB" id="5349019at2"/>
<keyword evidence="2" id="KW-1185">Reference proteome</keyword>
<gene>
    <name evidence="1" type="ORF">FDK22_13560</name>
</gene>
<proteinExistence type="predicted"/>
<name>A0A5R8XYH8_9BACT</name>
<evidence type="ECO:0000313" key="1">
    <source>
        <dbReference type="EMBL" id="TLP36286.1"/>
    </source>
</evidence>
<comment type="caution">
    <text evidence="1">The sequence shown here is derived from an EMBL/GenBank/DDBJ whole genome shotgun (WGS) entry which is preliminary data.</text>
</comment>
<organism evidence="1 2">
    <name type="scientific">Arcobacter arenosus</name>
    <dbReference type="NCBI Taxonomy" id="2576037"/>
    <lineage>
        <taxon>Bacteria</taxon>
        <taxon>Pseudomonadati</taxon>
        <taxon>Campylobacterota</taxon>
        <taxon>Epsilonproteobacteria</taxon>
        <taxon>Campylobacterales</taxon>
        <taxon>Arcobacteraceae</taxon>
        <taxon>Arcobacter</taxon>
    </lineage>
</organism>
<accession>A0A5R8XYH8</accession>
<dbReference type="AlphaFoldDB" id="A0A5R8XYH8"/>
<dbReference type="RefSeq" id="WP_138153516.1">
    <property type="nucleotide sequence ID" value="NZ_CBDDKQ010000004.1"/>
</dbReference>
<reference evidence="1 2" key="1">
    <citation type="submission" date="2019-05" db="EMBL/GenBank/DDBJ databases">
        <title>Arcobacter sp. nov., isolated from sea sediment.</title>
        <authorList>
            <person name="Kim W."/>
        </authorList>
    </citation>
    <scope>NUCLEOTIDE SEQUENCE [LARGE SCALE GENOMIC DNA]</scope>
    <source>
        <strain evidence="1 2">CAU 1517</strain>
    </source>
</reference>